<dbReference type="PROSITE" id="PS50075">
    <property type="entry name" value="CARRIER"/>
    <property type="match status" value="1"/>
</dbReference>
<protein>
    <submittedName>
        <fullName evidence="2">Acyl carrier protein (ACP1)</fullName>
    </submittedName>
</protein>
<dbReference type="Gene3D" id="1.10.1200.10">
    <property type="entry name" value="ACP-like"/>
    <property type="match status" value="1"/>
</dbReference>
<evidence type="ECO:0000313" key="2">
    <source>
        <dbReference type="EMBL" id="CAA9323234.1"/>
    </source>
</evidence>
<dbReference type="InterPro" id="IPR009081">
    <property type="entry name" value="PP-bd_ACP"/>
</dbReference>
<reference evidence="2" key="1">
    <citation type="submission" date="2020-02" db="EMBL/GenBank/DDBJ databases">
        <authorList>
            <person name="Meier V. D."/>
        </authorList>
    </citation>
    <scope>NUCLEOTIDE SEQUENCE</scope>
    <source>
        <strain evidence="2">AVDCRST_MAG71</strain>
    </source>
</reference>
<dbReference type="NCBIfam" id="NF006617">
    <property type="entry name" value="PRK09184.1"/>
    <property type="match status" value="1"/>
</dbReference>
<sequence>MEPAGIDPEAALFGEGLGLDSIDALELALAISKRYGFQLRSDSGENRRIFASLRALSEHIEQNRAAA</sequence>
<proteinExistence type="predicted"/>
<gene>
    <name evidence="2" type="ORF">AVDCRST_MAG71-1373</name>
</gene>
<dbReference type="InterPro" id="IPR036736">
    <property type="entry name" value="ACP-like_sf"/>
</dbReference>
<dbReference type="Pfam" id="PF00550">
    <property type="entry name" value="PP-binding"/>
    <property type="match status" value="1"/>
</dbReference>
<dbReference type="AlphaFoldDB" id="A0A6J4L3L8"/>
<organism evidence="2">
    <name type="scientific">uncultured Lysobacter sp</name>
    <dbReference type="NCBI Taxonomy" id="271060"/>
    <lineage>
        <taxon>Bacteria</taxon>
        <taxon>Pseudomonadati</taxon>
        <taxon>Pseudomonadota</taxon>
        <taxon>Gammaproteobacteria</taxon>
        <taxon>Lysobacterales</taxon>
        <taxon>Lysobacteraceae</taxon>
        <taxon>Lysobacter</taxon>
        <taxon>environmental samples</taxon>
    </lineage>
</organism>
<dbReference type="SUPFAM" id="SSF47336">
    <property type="entry name" value="ACP-like"/>
    <property type="match status" value="1"/>
</dbReference>
<name>A0A6J4L3L8_9GAMM</name>
<feature type="domain" description="Carrier" evidence="1">
    <location>
        <begin position="1"/>
        <end position="64"/>
    </location>
</feature>
<accession>A0A6J4L3L8</accession>
<dbReference type="EMBL" id="CADCUA010000344">
    <property type="protein sequence ID" value="CAA9323234.1"/>
    <property type="molecule type" value="Genomic_DNA"/>
</dbReference>
<evidence type="ECO:0000259" key="1">
    <source>
        <dbReference type="PROSITE" id="PS50075"/>
    </source>
</evidence>